<evidence type="ECO:0000313" key="2">
    <source>
        <dbReference type="Proteomes" id="UP000017746"/>
    </source>
</evidence>
<dbReference type="HOGENOM" id="CLU_1745753_0_0_11"/>
<reference evidence="1 2" key="1">
    <citation type="journal article" date="2014" name="J. Biotechnol.">
        <title>Complete genome sequence of the actinobacterium Actinoplanes friuliensis HAG 010964, producer of the lipopeptide antibiotic friulimycin.</title>
        <authorList>
            <person name="Ruckert C."/>
            <person name="Szczepanowski R."/>
            <person name="Albersmeier A."/>
            <person name="Goesmann A."/>
            <person name="Fischer N."/>
            <person name="Steinkamper A."/>
            <person name="Puhler A."/>
            <person name="Biener R."/>
            <person name="Schwartz D."/>
            <person name="Kalinowski J."/>
        </authorList>
    </citation>
    <scope>NUCLEOTIDE SEQUENCE [LARGE SCALE GENOMIC DNA]</scope>
    <source>
        <strain evidence="1 2">DSM 7358</strain>
    </source>
</reference>
<evidence type="ECO:0008006" key="3">
    <source>
        <dbReference type="Google" id="ProtNLM"/>
    </source>
</evidence>
<dbReference type="EMBL" id="CP006272">
    <property type="protein sequence ID" value="AGZ42924.1"/>
    <property type="molecule type" value="Genomic_DNA"/>
</dbReference>
<dbReference type="AlphaFoldDB" id="U5W1A5"/>
<dbReference type="KEGG" id="afs:AFR_23270"/>
<evidence type="ECO:0000313" key="1">
    <source>
        <dbReference type="EMBL" id="AGZ42924.1"/>
    </source>
</evidence>
<organism evidence="1 2">
    <name type="scientific">Actinoplanes friuliensis DSM 7358</name>
    <dbReference type="NCBI Taxonomy" id="1246995"/>
    <lineage>
        <taxon>Bacteria</taxon>
        <taxon>Bacillati</taxon>
        <taxon>Actinomycetota</taxon>
        <taxon>Actinomycetes</taxon>
        <taxon>Micromonosporales</taxon>
        <taxon>Micromonosporaceae</taxon>
        <taxon>Actinoplanes</taxon>
    </lineage>
</organism>
<accession>U5W1A5</accession>
<dbReference type="STRING" id="1246995.AFR_23270"/>
<name>U5W1A5_9ACTN</name>
<dbReference type="eggNOG" id="ENOG5031TKJ">
    <property type="taxonomic scope" value="Bacteria"/>
</dbReference>
<proteinExistence type="predicted"/>
<keyword evidence="2" id="KW-1185">Reference proteome</keyword>
<sequence length="149" mass="15963">MVLRGYEPAAVDALLDQAEAATASADESVQAAARGALQDASFAVALRGYDRLQVDEEVGRLRAALGDGAVSHTPAEPQPDDFTVVLRGYDRGEVDRALVAADAALETDGEFARAAARDALRDTRFAVTWRGYDRGQVDRSVTARLQRLS</sequence>
<gene>
    <name evidence="1" type="ORF">AFR_23270</name>
</gene>
<dbReference type="Proteomes" id="UP000017746">
    <property type="component" value="Chromosome"/>
</dbReference>
<protein>
    <recommendedName>
        <fullName evidence="3">DivIVA domain-containing protein</fullName>
    </recommendedName>
</protein>
<dbReference type="PATRIC" id="fig|1246995.3.peg.4716"/>